<feature type="compositionally biased region" description="Polar residues" evidence="1">
    <location>
        <begin position="343"/>
        <end position="353"/>
    </location>
</feature>
<gene>
    <name evidence="2" type="ORF">BJ212DRAFT_1485055</name>
</gene>
<feature type="compositionally biased region" description="Low complexity" evidence="1">
    <location>
        <begin position="355"/>
        <end position="371"/>
    </location>
</feature>
<organism evidence="2 3">
    <name type="scientific">Suillus subaureus</name>
    <dbReference type="NCBI Taxonomy" id="48587"/>
    <lineage>
        <taxon>Eukaryota</taxon>
        <taxon>Fungi</taxon>
        <taxon>Dikarya</taxon>
        <taxon>Basidiomycota</taxon>
        <taxon>Agaricomycotina</taxon>
        <taxon>Agaricomycetes</taxon>
        <taxon>Agaricomycetidae</taxon>
        <taxon>Boletales</taxon>
        <taxon>Suillineae</taxon>
        <taxon>Suillaceae</taxon>
        <taxon>Suillus</taxon>
    </lineage>
</organism>
<accession>A0A9P7E118</accession>
<evidence type="ECO:0000256" key="1">
    <source>
        <dbReference type="SAM" id="MobiDB-lite"/>
    </source>
</evidence>
<dbReference type="Proteomes" id="UP000807769">
    <property type="component" value="Unassembled WGS sequence"/>
</dbReference>
<dbReference type="EMBL" id="JABBWG010000038">
    <property type="protein sequence ID" value="KAG1808417.1"/>
    <property type="molecule type" value="Genomic_DNA"/>
</dbReference>
<feature type="region of interest" description="Disordered" evidence="1">
    <location>
        <begin position="567"/>
        <end position="593"/>
    </location>
</feature>
<dbReference type="AlphaFoldDB" id="A0A9P7E118"/>
<name>A0A9P7E118_9AGAM</name>
<feature type="region of interest" description="Disordered" evidence="1">
    <location>
        <begin position="407"/>
        <end position="434"/>
    </location>
</feature>
<proteinExistence type="predicted"/>
<dbReference type="GeneID" id="64634935"/>
<sequence>MSTPVDNSLTGLKASTAQIMAIISSARQIPLGNSHFSLTTQVSSLVAQVIKDYGSGPLPSIMLLCFKELLHVRGMTPQVWPNWHNIRYDNPCLLMHVWRPKLLAWEALGDHTFDLPVAAPPSTGPIPVDLPSPPICAGNVASPSTSTTTKFWDKGKGKAIDADLEPELEGSWKRKSPMISGLSSQSPKSAMKTCKHVKSSHWVMSKPLVDLEDEEDMGIQPLSGGVPDVVIPRLSNSPRSPQVPTKKPFGPTTVIASSHLAVIEPSQPTPKSPVEAPPVINGGDILIPGPNNPCQACTKLNWDCATWLDKRTGNPCMLCICCTTKKIKCIPATMGTLPKHVLGSSTTQNTRSRTPSKAPSKAPPASQSKAQTCSQSCGKSGTPGVVAVTTPKTQTCGHSKTITAVKAPAPAPAHKSPEFSPPSSSSAVPAPAPGPAVPAAALDLPMLDLHAIAIVIQDGTAHIAILEAHVAEQDGKIDTLQCLHEGLRCKIVDWHPAFPLPKPPANATSLLLDQSVPPSMSPSTSALPPLIDLLIGEMTPTPPKFEDASAIEGLLFEYNQVVQPELPDMSSENVDPGDPGNLVPEYDSSNDMDVEVKVEASSEEVDMAT</sequence>
<evidence type="ECO:0000313" key="3">
    <source>
        <dbReference type="Proteomes" id="UP000807769"/>
    </source>
</evidence>
<keyword evidence="3" id="KW-1185">Reference proteome</keyword>
<comment type="caution">
    <text evidence="2">The sequence shown here is derived from an EMBL/GenBank/DDBJ whole genome shotgun (WGS) entry which is preliminary data.</text>
</comment>
<dbReference type="OrthoDB" id="2691460at2759"/>
<reference evidence="2" key="1">
    <citation type="journal article" date="2020" name="New Phytol.">
        <title>Comparative genomics reveals dynamic genome evolution in host specialist ectomycorrhizal fungi.</title>
        <authorList>
            <person name="Lofgren L.A."/>
            <person name="Nguyen N.H."/>
            <person name="Vilgalys R."/>
            <person name="Ruytinx J."/>
            <person name="Liao H.L."/>
            <person name="Branco S."/>
            <person name="Kuo A."/>
            <person name="LaButti K."/>
            <person name="Lipzen A."/>
            <person name="Andreopoulos W."/>
            <person name="Pangilinan J."/>
            <person name="Riley R."/>
            <person name="Hundley H."/>
            <person name="Na H."/>
            <person name="Barry K."/>
            <person name="Grigoriev I.V."/>
            <person name="Stajich J.E."/>
            <person name="Kennedy P.G."/>
        </authorList>
    </citation>
    <scope>NUCLEOTIDE SEQUENCE</scope>
    <source>
        <strain evidence="2">MN1</strain>
    </source>
</reference>
<protein>
    <submittedName>
        <fullName evidence="2">Uncharacterized protein</fullName>
    </submittedName>
</protein>
<evidence type="ECO:0000313" key="2">
    <source>
        <dbReference type="EMBL" id="KAG1808417.1"/>
    </source>
</evidence>
<dbReference type="RefSeq" id="XP_041188632.1">
    <property type="nucleotide sequence ID" value="XM_041340919.1"/>
</dbReference>
<feature type="region of interest" description="Disordered" evidence="1">
    <location>
        <begin position="338"/>
        <end position="383"/>
    </location>
</feature>